<keyword evidence="2" id="KW-1185">Reference proteome</keyword>
<proteinExistence type="predicted"/>
<accession>A0ABT8CYY6</accession>
<evidence type="ECO:0000313" key="2">
    <source>
        <dbReference type="Proteomes" id="UP001242368"/>
    </source>
</evidence>
<dbReference type="EMBL" id="JAUFQU010000055">
    <property type="protein sequence ID" value="MDN3709744.1"/>
    <property type="molecule type" value="Genomic_DNA"/>
</dbReference>
<gene>
    <name evidence="1" type="ORF">QW060_22625</name>
</gene>
<evidence type="ECO:0000313" key="1">
    <source>
        <dbReference type="EMBL" id="MDN3709744.1"/>
    </source>
</evidence>
<name>A0ABT8CYY6_9FLAO</name>
<dbReference type="Proteomes" id="UP001242368">
    <property type="component" value="Unassembled WGS sequence"/>
</dbReference>
<sequence length="51" mass="5971">MYHNSDVNFKAEVITEVKKDLEVNSPAEQDLEKYKIELAQVKKAEIYILMN</sequence>
<protein>
    <submittedName>
        <fullName evidence="1">Uncharacterized protein</fullName>
    </submittedName>
</protein>
<organism evidence="1 2">
    <name type="scientific">Paenimyroides ceti</name>
    <dbReference type="NCBI Taxonomy" id="395087"/>
    <lineage>
        <taxon>Bacteria</taxon>
        <taxon>Pseudomonadati</taxon>
        <taxon>Bacteroidota</taxon>
        <taxon>Flavobacteriia</taxon>
        <taxon>Flavobacteriales</taxon>
        <taxon>Flavobacteriaceae</taxon>
        <taxon>Paenimyroides</taxon>
    </lineage>
</organism>
<dbReference type="RefSeq" id="WP_290365206.1">
    <property type="nucleotide sequence ID" value="NZ_JAUFQU010000055.1"/>
</dbReference>
<reference evidence="2" key="1">
    <citation type="journal article" date="2019" name="Int. J. Syst. Evol. Microbiol.">
        <title>The Global Catalogue of Microorganisms (GCM) 10K type strain sequencing project: providing services to taxonomists for standard genome sequencing and annotation.</title>
        <authorList>
            <consortium name="The Broad Institute Genomics Platform"/>
            <consortium name="The Broad Institute Genome Sequencing Center for Infectious Disease"/>
            <person name="Wu L."/>
            <person name="Ma J."/>
        </authorList>
    </citation>
    <scope>NUCLEOTIDE SEQUENCE [LARGE SCALE GENOMIC DNA]</scope>
    <source>
        <strain evidence="2">CECT 7184</strain>
    </source>
</reference>
<comment type="caution">
    <text evidence="1">The sequence shown here is derived from an EMBL/GenBank/DDBJ whole genome shotgun (WGS) entry which is preliminary data.</text>
</comment>